<dbReference type="SMART" id="SM01017">
    <property type="entry name" value="Arrestin_C"/>
    <property type="match status" value="1"/>
</dbReference>
<dbReference type="SUPFAM" id="SSF81296">
    <property type="entry name" value="E set domains"/>
    <property type="match status" value="2"/>
</dbReference>
<dbReference type="PRINTS" id="PR00309">
    <property type="entry name" value="ARRESTIN"/>
</dbReference>
<dbReference type="GO" id="GO:0007165">
    <property type="term" value="P:signal transduction"/>
    <property type="evidence" value="ECO:0007669"/>
    <property type="project" value="InterPro"/>
</dbReference>
<evidence type="ECO:0000256" key="1">
    <source>
        <dbReference type="ARBA" id="ARBA00005298"/>
    </source>
</evidence>
<dbReference type="GO" id="GO:0002031">
    <property type="term" value="P:G protein-coupled receptor internalization"/>
    <property type="evidence" value="ECO:0007669"/>
    <property type="project" value="TreeGrafter"/>
</dbReference>
<dbReference type="GO" id="GO:0005737">
    <property type="term" value="C:cytoplasm"/>
    <property type="evidence" value="ECO:0007669"/>
    <property type="project" value="TreeGrafter"/>
</dbReference>
<evidence type="ECO:0000313" key="3">
    <source>
        <dbReference type="EMBL" id="JAN32923.1"/>
    </source>
</evidence>
<dbReference type="InterPro" id="IPR014756">
    <property type="entry name" value="Ig_E-set"/>
</dbReference>
<dbReference type="InterPro" id="IPR014752">
    <property type="entry name" value="Arrestin-like_C"/>
</dbReference>
<dbReference type="Pfam" id="PF00339">
    <property type="entry name" value="Arrestin_N"/>
    <property type="match status" value="1"/>
</dbReference>
<name>A0A0P5HHN6_9CRUS</name>
<reference evidence="3" key="1">
    <citation type="submission" date="2015-10" db="EMBL/GenBank/DDBJ databases">
        <title>EvidentialGene: Evidence-directed Construction of Complete mRNA Transcriptomes without Genomes.</title>
        <authorList>
            <person name="Gilbert D.G."/>
        </authorList>
    </citation>
    <scope>NUCLEOTIDE SEQUENCE</scope>
</reference>
<dbReference type="GO" id="GO:0001664">
    <property type="term" value="F:G protein-coupled receptor binding"/>
    <property type="evidence" value="ECO:0007669"/>
    <property type="project" value="TreeGrafter"/>
</dbReference>
<feature type="domain" description="Arrestin C-terminal-like" evidence="2">
    <location>
        <begin position="197"/>
        <end position="365"/>
    </location>
</feature>
<accession>A0A0P5HHN6</accession>
<dbReference type="InterPro" id="IPR011021">
    <property type="entry name" value="Arrestin-like_N"/>
</dbReference>
<dbReference type="InterPro" id="IPR014753">
    <property type="entry name" value="Arrestin_N"/>
</dbReference>
<dbReference type="Gene3D" id="2.60.40.840">
    <property type="match status" value="1"/>
</dbReference>
<dbReference type="Pfam" id="PF02752">
    <property type="entry name" value="Arrestin_C"/>
    <property type="match status" value="1"/>
</dbReference>
<protein>
    <submittedName>
        <fullName evidence="3">Beta-arrestin</fullName>
    </submittedName>
</protein>
<dbReference type="EMBL" id="GDIQ01061816">
    <property type="protein sequence ID" value="JAN32921.1"/>
    <property type="molecule type" value="Transcribed_RNA"/>
</dbReference>
<proteinExistence type="inferred from homology"/>
<dbReference type="PANTHER" id="PTHR11792:SF16">
    <property type="entry name" value="PHOSRESTIN-2"/>
    <property type="match status" value="1"/>
</dbReference>
<dbReference type="InterPro" id="IPR000698">
    <property type="entry name" value="Arrestin"/>
</dbReference>
<dbReference type="Gene3D" id="2.60.40.640">
    <property type="match status" value="1"/>
</dbReference>
<dbReference type="OrthoDB" id="6330909at2759"/>
<organism evidence="3">
    <name type="scientific">Daphnia magna</name>
    <dbReference type="NCBI Taxonomy" id="35525"/>
    <lineage>
        <taxon>Eukaryota</taxon>
        <taxon>Metazoa</taxon>
        <taxon>Ecdysozoa</taxon>
        <taxon>Arthropoda</taxon>
        <taxon>Crustacea</taxon>
        <taxon>Branchiopoda</taxon>
        <taxon>Diplostraca</taxon>
        <taxon>Cladocera</taxon>
        <taxon>Anomopoda</taxon>
        <taxon>Daphniidae</taxon>
        <taxon>Daphnia</taxon>
    </lineage>
</organism>
<dbReference type="AlphaFoldDB" id="A0A0P5HHN6"/>
<dbReference type="InterPro" id="IPR011022">
    <property type="entry name" value="Arrestin_C-like"/>
</dbReference>
<dbReference type="EMBL" id="GDIQ01097048">
    <property type="protein sequence ID" value="JAL54678.1"/>
    <property type="molecule type" value="Transcribed_RNA"/>
</dbReference>
<evidence type="ECO:0000259" key="2">
    <source>
        <dbReference type="SMART" id="SM01017"/>
    </source>
</evidence>
<dbReference type="PANTHER" id="PTHR11792">
    <property type="entry name" value="ARRESTIN"/>
    <property type="match status" value="1"/>
</dbReference>
<comment type="similarity">
    <text evidence="1">Belongs to the arrestin family.</text>
</comment>
<dbReference type="EMBL" id="GDIQ01061814">
    <property type="protein sequence ID" value="JAN32923.1"/>
    <property type="molecule type" value="Transcribed_RNA"/>
</dbReference>
<sequence length="395" mass="44130">MSSSAADSVFTKMTPNGKITLFIPQREFVDYLSWIQPIDAAIVVDREYVHPERSIAVQLVSTVRYGREDDEVMGLNLSKEICLANVIVNKVPIPEHLTEMQANLLRIYGDTCYPFHFEWPSGIGPSLTIQQPSAMKGEPCGIKHFIEVFCLYRGSCQPHKRSTIQFDVDLIQRHGSAEKSAVWIPPAVTVSRPLLLALGRVDMEVCLEKTSVVDGEPLIINISITNQSNKNIRGMKITLTQFYKLSFSEGKRKVPVNRMETHTGFPIAPGGTLNQTVMLVPRATTGTKQEGLAVRRCVSSNVSQLAPSTLFADPSHSDIFGFIISYRVHVKLKVSQTPLKATVMAEVPVFIVAKRDSEHFSHQPSGIEKCPGDSSINFRNRRFLNHFLCFNLTEQ</sequence>